<gene>
    <name evidence="3" type="ORF">DEH80_04050</name>
</gene>
<organism evidence="3 4">
    <name type="scientific">Abyssibacter profundi</name>
    <dbReference type="NCBI Taxonomy" id="2182787"/>
    <lineage>
        <taxon>Bacteria</taxon>
        <taxon>Pseudomonadati</taxon>
        <taxon>Pseudomonadota</taxon>
        <taxon>Gammaproteobacteria</taxon>
        <taxon>Chromatiales</taxon>
        <taxon>Oceanococcaceae</taxon>
        <taxon>Abyssibacter</taxon>
    </lineage>
</organism>
<dbReference type="FunFam" id="3.10.590.10:FF:000003">
    <property type="entry name" value="Thymocyte nuclear protein 1"/>
    <property type="match status" value="1"/>
</dbReference>
<evidence type="ECO:0000256" key="1">
    <source>
        <dbReference type="ARBA" id="ARBA00022553"/>
    </source>
</evidence>
<accession>A0A363UNU4</accession>
<evidence type="ECO:0000313" key="3">
    <source>
        <dbReference type="EMBL" id="PWN57111.1"/>
    </source>
</evidence>
<dbReference type="CDD" id="cd21133">
    <property type="entry name" value="EVE"/>
    <property type="match status" value="1"/>
</dbReference>
<protein>
    <submittedName>
        <fullName evidence="3">EVE domain-containing protein</fullName>
    </submittedName>
</protein>
<dbReference type="OrthoDB" id="9791347at2"/>
<dbReference type="PANTHER" id="PTHR14087:SF7">
    <property type="entry name" value="THYMOCYTE NUCLEAR PROTEIN 1"/>
    <property type="match status" value="1"/>
</dbReference>
<dbReference type="Proteomes" id="UP000251800">
    <property type="component" value="Unassembled WGS sequence"/>
</dbReference>
<dbReference type="PANTHER" id="PTHR14087">
    <property type="entry name" value="THYMOCYTE NUCLEAR PROTEIN 1"/>
    <property type="match status" value="1"/>
</dbReference>
<dbReference type="InterPro" id="IPR047197">
    <property type="entry name" value="THYN1-like_EVE"/>
</dbReference>
<name>A0A363UNU4_9GAMM</name>
<sequence>MQYWLMKSEPDEFSFDDLERRPDQKEPWDGVRNYQARNMMRDSMQVGDQVFFYHSNCEVPGIVGIAQVASAPRPDHTAFDPDDKHFDPKSDPDNPRWFLVDVGFVRHLTRKIPLAEIKQHAESLEGLPLIRRGNRLSVMPIEPDHWDYILDLEAGATE</sequence>
<evidence type="ECO:0000313" key="4">
    <source>
        <dbReference type="Proteomes" id="UP000251800"/>
    </source>
</evidence>
<dbReference type="Gene3D" id="3.10.590.10">
    <property type="entry name" value="ph1033 like domains"/>
    <property type="match status" value="1"/>
</dbReference>
<feature type="domain" description="EVE" evidence="2">
    <location>
        <begin position="2"/>
        <end position="151"/>
    </location>
</feature>
<dbReference type="EMBL" id="QEQK01000003">
    <property type="protein sequence ID" value="PWN57111.1"/>
    <property type="molecule type" value="Genomic_DNA"/>
</dbReference>
<proteinExistence type="predicted"/>
<dbReference type="InterPro" id="IPR002740">
    <property type="entry name" value="EVE_domain"/>
</dbReference>
<comment type="caution">
    <text evidence="3">The sequence shown here is derived from an EMBL/GenBank/DDBJ whole genome shotgun (WGS) entry which is preliminary data.</text>
</comment>
<dbReference type="Pfam" id="PF01878">
    <property type="entry name" value="EVE"/>
    <property type="match status" value="1"/>
</dbReference>
<evidence type="ECO:0000259" key="2">
    <source>
        <dbReference type="Pfam" id="PF01878"/>
    </source>
</evidence>
<dbReference type="InterPro" id="IPR052181">
    <property type="entry name" value="5hmC_binding"/>
</dbReference>
<keyword evidence="4" id="KW-1185">Reference proteome</keyword>
<reference evidence="3 4" key="1">
    <citation type="submission" date="2018-05" db="EMBL/GenBank/DDBJ databases">
        <title>Abyssibacter profundi OUC007T gen. nov., sp. nov, a marine bacterium isolated from seawater of the Mariana Trench.</title>
        <authorList>
            <person name="Zhou S."/>
        </authorList>
    </citation>
    <scope>NUCLEOTIDE SEQUENCE [LARGE SCALE GENOMIC DNA]</scope>
    <source>
        <strain evidence="3 4">OUC007</strain>
    </source>
</reference>
<keyword evidence="1" id="KW-0597">Phosphoprotein</keyword>
<dbReference type="AlphaFoldDB" id="A0A363UNU4"/>
<dbReference type="RefSeq" id="WP_109719191.1">
    <property type="nucleotide sequence ID" value="NZ_QEQK01000003.1"/>
</dbReference>
<dbReference type="InterPro" id="IPR015947">
    <property type="entry name" value="PUA-like_sf"/>
</dbReference>
<dbReference type="SUPFAM" id="SSF88697">
    <property type="entry name" value="PUA domain-like"/>
    <property type="match status" value="1"/>
</dbReference>